<dbReference type="InterPro" id="IPR036291">
    <property type="entry name" value="NAD(P)-bd_dom_sf"/>
</dbReference>
<evidence type="ECO:0000313" key="4">
    <source>
        <dbReference type="EMBL" id="TKD07547.1"/>
    </source>
</evidence>
<dbReference type="PANTHER" id="PTHR43639:SF1">
    <property type="entry name" value="SHORT-CHAIN DEHYDROGENASE_REDUCTASE FAMILY PROTEIN"/>
    <property type="match status" value="1"/>
</dbReference>
<dbReference type="AlphaFoldDB" id="A0A4U1JCF2"/>
<dbReference type="PANTHER" id="PTHR43639">
    <property type="entry name" value="OXIDOREDUCTASE, SHORT-CHAIN DEHYDROGENASE/REDUCTASE FAMILY (AFU_ORTHOLOGUE AFUA_5G02870)"/>
    <property type="match status" value="1"/>
</dbReference>
<gene>
    <name evidence="4" type="ORF">E8A74_17410</name>
</gene>
<dbReference type="InterPro" id="IPR020904">
    <property type="entry name" value="Sc_DH/Rdtase_CS"/>
</dbReference>
<dbReference type="RefSeq" id="WP_136930143.1">
    <property type="nucleotide sequence ID" value="NZ_SSMQ01000016.1"/>
</dbReference>
<dbReference type="EMBL" id="SSMQ01000016">
    <property type="protein sequence ID" value="TKD07547.1"/>
    <property type="molecule type" value="Genomic_DNA"/>
</dbReference>
<dbReference type="FunFam" id="3.40.50.720:FF:000173">
    <property type="entry name" value="3-oxoacyl-[acyl-carrier protein] reductase"/>
    <property type="match status" value="1"/>
</dbReference>
<evidence type="ECO:0000313" key="5">
    <source>
        <dbReference type="Proteomes" id="UP000309215"/>
    </source>
</evidence>
<evidence type="ECO:0000259" key="3">
    <source>
        <dbReference type="SMART" id="SM00822"/>
    </source>
</evidence>
<protein>
    <submittedName>
        <fullName evidence="4">SDR family oxidoreductase</fullName>
    </submittedName>
</protein>
<dbReference type="InterPro" id="IPR057326">
    <property type="entry name" value="KR_dom"/>
</dbReference>
<dbReference type="PRINTS" id="PR00081">
    <property type="entry name" value="GDHRDH"/>
</dbReference>
<dbReference type="InterPro" id="IPR002347">
    <property type="entry name" value="SDR_fam"/>
</dbReference>
<evidence type="ECO:0000256" key="2">
    <source>
        <dbReference type="ARBA" id="ARBA00023002"/>
    </source>
</evidence>
<keyword evidence="2" id="KW-0560">Oxidoreductase</keyword>
<keyword evidence="5" id="KW-1185">Reference proteome</keyword>
<name>A0A4U1JCF2_9BACT</name>
<dbReference type="PRINTS" id="PR00080">
    <property type="entry name" value="SDRFAMILY"/>
</dbReference>
<comment type="caution">
    <text evidence="4">The sequence shown here is derived from an EMBL/GenBank/DDBJ whole genome shotgun (WGS) entry which is preliminary data.</text>
</comment>
<dbReference type="Gene3D" id="3.40.50.720">
    <property type="entry name" value="NAD(P)-binding Rossmann-like Domain"/>
    <property type="match status" value="1"/>
</dbReference>
<evidence type="ECO:0000256" key="1">
    <source>
        <dbReference type="ARBA" id="ARBA00006484"/>
    </source>
</evidence>
<dbReference type="PROSITE" id="PS00061">
    <property type="entry name" value="ADH_SHORT"/>
    <property type="match status" value="1"/>
</dbReference>
<dbReference type="NCBIfam" id="NF009466">
    <property type="entry name" value="PRK12826.1-2"/>
    <property type="match status" value="1"/>
</dbReference>
<accession>A0A4U1JCF2</accession>
<dbReference type="Pfam" id="PF13561">
    <property type="entry name" value="adh_short_C2"/>
    <property type="match status" value="1"/>
</dbReference>
<sequence>MSEPKERSRVALVTGASRGIGRAVAEALGRRGYAVAVDYRHDEDAARQTVAAVEAHGARAVALRADVSRPAEVAALFEQAETTLGPLDALVCNAGVTRDGLLGASTDDDYDHVFDTNAAGVVACCREAARRFISRRRGVIVNVSSVAAQRPGRGQSLYAASKGAVESFTRALAVELAPRGVRVNAVAPGLVETDMTAELRALAPDELAKRILLKRVGRPEEIAAVVAFLVSDEASYVTGQIWNVDGGFKLE</sequence>
<organism evidence="4 5">
    <name type="scientific">Polyangium fumosum</name>
    <dbReference type="NCBI Taxonomy" id="889272"/>
    <lineage>
        <taxon>Bacteria</taxon>
        <taxon>Pseudomonadati</taxon>
        <taxon>Myxococcota</taxon>
        <taxon>Polyangia</taxon>
        <taxon>Polyangiales</taxon>
        <taxon>Polyangiaceae</taxon>
        <taxon>Polyangium</taxon>
    </lineage>
</organism>
<reference evidence="4 5" key="1">
    <citation type="submission" date="2019-04" db="EMBL/GenBank/DDBJ databases">
        <authorList>
            <person name="Li Y."/>
            <person name="Wang J."/>
        </authorList>
    </citation>
    <scope>NUCLEOTIDE SEQUENCE [LARGE SCALE GENOMIC DNA]</scope>
    <source>
        <strain evidence="4 5">DSM 14668</strain>
    </source>
</reference>
<comment type="similarity">
    <text evidence="1">Belongs to the short-chain dehydrogenases/reductases (SDR) family.</text>
</comment>
<dbReference type="OrthoDB" id="9804774at2"/>
<dbReference type="NCBIfam" id="NF005559">
    <property type="entry name" value="PRK07231.1"/>
    <property type="match status" value="1"/>
</dbReference>
<feature type="domain" description="Ketoreductase" evidence="3">
    <location>
        <begin position="9"/>
        <end position="207"/>
    </location>
</feature>
<dbReference type="Proteomes" id="UP000309215">
    <property type="component" value="Unassembled WGS sequence"/>
</dbReference>
<dbReference type="SMART" id="SM00822">
    <property type="entry name" value="PKS_KR"/>
    <property type="match status" value="1"/>
</dbReference>
<proteinExistence type="inferred from homology"/>
<dbReference type="SUPFAM" id="SSF51735">
    <property type="entry name" value="NAD(P)-binding Rossmann-fold domains"/>
    <property type="match status" value="1"/>
</dbReference>
<dbReference type="GO" id="GO:0016491">
    <property type="term" value="F:oxidoreductase activity"/>
    <property type="evidence" value="ECO:0007669"/>
    <property type="project" value="UniProtKB-KW"/>
</dbReference>